<dbReference type="OrthoDB" id="115020at2"/>
<reference evidence="4 5" key="2">
    <citation type="submission" date="2015-01" db="EMBL/GenBank/DDBJ databases">
        <title>Complete genome sequence of Pyrinomonas methylaliphatogenes type strain K22T.</title>
        <authorList>
            <person name="Lee K.C.Y."/>
            <person name="Power J.F."/>
            <person name="Dunfield P.F."/>
            <person name="Morgan X.C."/>
            <person name="Huttenhower C."/>
            <person name="Stott M.B."/>
        </authorList>
    </citation>
    <scope>NUCLEOTIDE SEQUENCE [LARGE SCALE GENOMIC DNA]</scope>
    <source>
        <strain evidence="4 5">K22</strain>
    </source>
</reference>
<dbReference type="EMBL" id="CBXV010000005">
    <property type="protein sequence ID" value="CDM65577.1"/>
    <property type="molecule type" value="Genomic_DNA"/>
</dbReference>
<feature type="compositionally biased region" description="Polar residues" evidence="1">
    <location>
        <begin position="358"/>
        <end position="373"/>
    </location>
</feature>
<feature type="region of interest" description="Disordered" evidence="1">
    <location>
        <begin position="27"/>
        <end position="50"/>
    </location>
</feature>
<dbReference type="Proteomes" id="UP000031518">
    <property type="component" value="Unassembled WGS sequence"/>
</dbReference>
<evidence type="ECO:0000313" key="4">
    <source>
        <dbReference type="EMBL" id="CDM65577.1"/>
    </source>
</evidence>
<feature type="region of interest" description="Disordered" evidence="1">
    <location>
        <begin position="358"/>
        <end position="392"/>
    </location>
</feature>
<evidence type="ECO:0000256" key="2">
    <source>
        <dbReference type="SAM" id="SignalP"/>
    </source>
</evidence>
<proteinExistence type="predicted"/>
<evidence type="ECO:0000256" key="1">
    <source>
        <dbReference type="SAM" id="MobiDB-lite"/>
    </source>
</evidence>
<dbReference type="Gene3D" id="3.40.50.410">
    <property type="entry name" value="von Willebrand factor, type A domain"/>
    <property type="match status" value="1"/>
</dbReference>
<dbReference type="InterPro" id="IPR017802">
    <property type="entry name" value="VWFA-rel_acidobac-type"/>
</dbReference>
<evidence type="ECO:0000259" key="3">
    <source>
        <dbReference type="PROSITE" id="PS50234"/>
    </source>
</evidence>
<dbReference type="NCBIfam" id="TIGR03436">
    <property type="entry name" value="acidobact_VWFA"/>
    <property type="match status" value="1"/>
</dbReference>
<reference evidence="4 5" key="1">
    <citation type="submission" date="2013-12" db="EMBL/GenBank/DDBJ databases">
        <authorList>
            <person name="Stott M."/>
        </authorList>
    </citation>
    <scope>NUCLEOTIDE SEQUENCE [LARGE SCALE GENOMIC DNA]</scope>
    <source>
        <strain evidence="4 5">K22</strain>
    </source>
</reference>
<dbReference type="InterPro" id="IPR036465">
    <property type="entry name" value="vWFA_dom_sf"/>
</dbReference>
<dbReference type="AlphaFoldDB" id="A0A0B6WXZ4"/>
<sequence length="392" mass="44413" precursor="true">MKKIGCLLTLLLLASFALDSNAQVRPRRVGSANQQPPSAPSKDKKAGEEVGEDDVVRINTTLVTIPVSVMDRDGKYIPDLRKEDFRIYENGVEQEIAYFATVEKPFTVALVLDTSRSTRFRMEEIQEAAIAFVDQLRPDDRVMVVSFDESVRVLCEPTSDRRTLREAIMRARTGGGTRLYDAVDFVLNHRFDKIQGRKAIVLFTDGVDTMSRQASYESTLRDAEEADALIYPIQYDTYEDVSGWPFPRRRPSIILGWPFPIPAPWPDPGGAGTGTSRAEYERGTRYLTELAQRTGARKYNADTTRSLDQAFALIAEELRRQYSLGYYPKNPPHEGERRRIAVRVNRPNTVVRARDSYIYTSANDTQQTDNQQPGKPELKRRFIVNAKPTPAP</sequence>
<dbReference type="SUPFAM" id="SSF53300">
    <property type="entry name" value="vWA-like"/>
    <property type="match status" value="1"/>
</dbReference>
<feature type="chain" id="PRO_5002110375" evidence="2">
    <location>
        <begin position="23"/>
        <end position="392"/>
    </location>
</feature>
<organism evidence="4 5">
    <name type="scientific">Pyrinomonas methylaliphatogenes</name>
    <dbReference type="NCBI Taxonomy" id="454194"/>
    <lineage>
        <taxon>Bacteria</taxon>
        <taxon>Pseudomonadati</taxon>
        <taxon>Acidobacteriota</taxon>
        <taxon>Blastocatellia</taxon>
        <taxon>Blastocatellales</taxon>
        <taxon>Pyrinomonadaceae</taxon>
        <taxon>Pyrinomonas</taxon>
    </lineage>
</organism>
<accession>A0A0B6WXZ4</accession>
<dbReference type="PROSITE" id="PS50234">
    <property type="entry name" value="VWFA"/>
    <property type="match status" value="1"/>
</dbReference>
<dbReference type="Pfam" id="PF13519">
    <property type="entry name" value="VWA_2"/>
    <property type="match status" value="1"/>
</dbReference>
<feature type="domain" description="VWFA" evidence="3">
    <location>
        <begin position="107"/>
        <end position="233"/>
    </location>
</feature>
<evidence type="ECO:0000313" key="5">
    <source>
        <dbReference type="Proteomes" id="UP000031518"/>
    </source>
</evidence>
<feature type="signal peptide" evidence="2">
    <location>
        <begin position="1"/>
        <end position="22"/>
    </location>
</feature>
<dbReference type="CDD" id="cd00198">
    <property type="entry name" value="vWFA"/>
    <property type="match status" value="1"/>
</dbReference>
<dbReference type="SMART" id="SM00327">
    <property type="entry name" value="VWA"/>
    <property type="match status" value="1"/>
</dbReference>
<protein>
    <submittedName>
        <fullName evidence="4">Mg-chelatase subunit ChlD</fullName>
    </submittedName>
</protein>
<dbReference type="InterPro" id="IPR002035">
    <property type="entry name" value="VWF_A"/>
</dbReference>
<name>A0A0B6WXZ4_9BACT</name>
<dbReference type="RefSeq" id="WP_157770752.1">
    <property type="nucleotide sequence ID" value="NZ_CBXV010000005.1"/>
</dbReference>
<dbReference type="STRING" id="454194.PYK22_01582"/>
<keyword evidence="5" id="KW-1185">Reference proteome</keyword>
<keyword evidence="2" id="KW-0732">Signal</keyword>
<gene>
    <name evidence="4" type="ORF">PYK22_01582</name>
</gene>